<gene>
    <name evidence="6" type="ORF">KIH39_08335</name>
</gene>
<dbReference type="InterPro" id="IPR044946">
    <property type="entry name" value="Restrct_endonuc_typeI_TRD_sf"/>
</dbReference>
<dbReference type="GO" id="GO:0003677">
    <property type="term" value="F:DNA binding"/>
    <property type="evidence" value="ECO:0007669"/>
    <property type="project" value="UniProtKB-KW"/>
</dbReference>
<evidence type="ECO:0000256" key="3">
    <source>
        <dbReference type="ARBA" id="ARBA00023125"/>
    </source>
</evidence>
<proteinExistence type="inferred from homology"/>
<dbReference type="EMBL" id="CP074694">
    <property type="protein sequence ID" value="QVL33899.1"/>
    <property type="molecule type" value="Genomic_DNA"/>
</dbReference>
<accession>A0A8E6B9J0</accession>
<feature type="domain" description="Type I restriction modification DNA specificity" evidence="5">
    <location>
        <begin position="218"/>
        <end position="359"/>
    </location>
</feature>
<dbReference type="CDD" id="cd17266">
    <property type="entry name" value="RMtype1_S_Sau1132ORF3780P-TRD2-CR2_like"/>
    <property type="match status" value="1"/>
</dbReference>
<keyword evidence="3" id="KW-0238">DNA-binding</keyword>
<dbReference type="GO" id="GO:0009307">
    <property type="term" value="P:DNA restriction-modification system"/>
    <property type="evidence" value="ECO:0007669"/>
    <property type="project" value="UniProtKB-KW"/>
</dbReference>
<feature type="compositionally biased region" description="Basic and acidic residues" evidence="4">
    <location>
        <begin position="395"/>
        <end position="406"/>
    </location>
</feature>
<keyword evidence="2" id="KW-0680">Restriction system</keyword>
<dbReference type="PANTHER" id="PTHR30408">
    <property type="entry name" value="TYPE-1 RESTRICTION ENZYME ECOKI SPECIFICITY PROTEIN"/>
    <property type="match status" value="1"/>
</dbReference>
<evidence type="ECO:0000256" key="1">
    <source>
        <dbReference type="ARBA" id="ARBA00010923"/>
    </source>
</evidence>
<dbReference type="GO" id="GO:0004519">
    <property type="term" value="F:endonuclease activity"/>
    <property type="evidence" value="ECO:0007669"/>
    <property type="project" value="UniProtKB-KW"/>
</dbReference>
<dbReference type="EC" id="3.1.21.-" evidence="6"/>
<feature type="domain" description="Type I restriction modification DNA specificity" evidence="5">
    <location>
        <begin position="8"/>
        <end position="182"/>
    </location>
</feature>
<dbReference type="Gene3D" id="3.90.220.20">
    <property type="entry name" value="DNA methylase specificity domains"/>
    <property type="match status" value="2"/>
</dbReference>
<name>A0A8E6B9J0_9BACT</name>
<dbReference type="CDD" id="cd17278">
    <property type="entry name" value="RMtype1_S_LdeBORF1052P-TRD2-CR2"/>
    <property type="match status" value="1"/>
</dbReference>
<keyword evidence="6" id="KW-0540">Nuclease</keyword>
<keyword evidence="7" id="KW-1185">Reference proteome</keyword>
<evidence type="ECO:0000256" key="2">
    <source>
        <dbReference type="ARBA" id="ARBA00022747"/>
    </source>
</evidence>
<evidence type="ECO:0000256" key="4">
    <source>
        <dbReference type="SAM" id="MobiDB-lite"/>
    </source>
</evidence>
<protein>
    <submittedName>
        <fullName evidence="6">Restriction endonuclease subunit S</fullName>
        <ecNumber evidence="6">3.1.21.-</ecNumber>
    </submittedName>
</protein>
<evidence type="ECO:0000259" key="5">
    <source>
        <dbReference type="Pfam" id="PF01420"/>
    </source>
</evidence>
<feature type="region of interest" description="Disordered" evidence="4">
    <location>
        <begin position="395"/>
        <end position="418"/>
    </location>
</feature>
<dbReference type="PANTHER" id="PTHR30408:SF13">
    <property type="entry name" value="TYPE I RESTRICTION ENZYME HINDI SPECIFICITY SUBUNIT"/>
    <property type="match status" value="1"/>
</dbReference>
<dbReference type="REBASE" id="485725">
    <property type="entry name" value="S.TspSP2TORF8330P"/>
</dbReference>
<dbReference type="AlphaFoldDB" id="A0A8E6B9J0"/>
<dbReference type="GO" id="GO:0016787">
    <property type="term" value="F:hydrolase activity"/>
    <property type="evidence" value="ECO:0007669"/>
    <property type="project" value="UniProtKB-KW"/>
</dbReference>
<evidence type="ECO:0000313" key="6">
    <source>
        <dbReference type="EMBL" id="QVL33899.1"/>
    </source>
</evidence>
<dbReference type="KEGG" id="tsph:KIH39_08335"/>
<dbReference type="Proteomes" id="UP000676194">
    <property type="component" value="Chromosome"/>
</dbReference>
<keyword evidence="6" id="KW-0255">Endonuclease</keyword>
<dbReference type="SUPFAM" id="SSF116734">
    <property type="entry name" value="DNA methylase specificity domain"/>
    <property type="match status" value="2"/>
</dbReference>
<dbReference type="InterPro" id="IPR000055">
    <property type="entry name" value="Restrct_endonuc_typeI_TRD"/>
</dbReference>
<organism evidence="6 7">
    <name type="scientific">Telmatocola sphagniphila</name>
    <dbReference type="NCBI Taxonomy" id="1123043"/>
    <lineage>
        <taxon>Bacteria</taxon>
        <taxon>Pseudomonadati</taxon>
        <taxon>Planctomycetota</taxon>
        <taxon>Planctomycetia</taxon>
        <taxon>Gemmatales</taxon>
        <taxon>Gemmataceae</taxon>
    </lineage>
</organism>
<keyword evidence="6" id="KW-0378">Hydrolase</keyword>
<evidence type="ECO:0000313" key="7">
    <source>
        <dbReference type="Proteomes" id="UP000676194"/>
    </source>
</evidence>
<sequence length="418" mass="46891">MNSKFPQQKLASIAKVYSGFAFHSRDMQPGGDIPILKISNIQDKRVTQDCSSGLPAAANSRRFDKFRLRAGDVLVAMTGERSVGKLGRMRKIDREYLVNQRVAIIRPLPDQGDPDYLFHVLTMEKYEKTLSSYGLGAGQPNINPVQIASLMLPLPPLGIQRKIGSILTGFEDLIENNNERIRILESLAQSIYRKWFVDFRFPRRGKLTWVESPLGKIPKGWRVGTLGELIQFQTGSSIKPDPKGAYALYGSNGLIGKSSGFQFERGMIIGRVGNYCGSVQYSHSAFCASGNTVIALPLEGKDELIPYLYYTLKHLSLGQLASGSAQPQITQSVLKSQPVLIPPVSFLKKFCSVTFELLRQIDHLKKENENLHKTRELLLPELISGRLDLERVERKASSTRSREYPQHKNPRFDLNSLI</sequence>
<dbReference type="Pfam" id="PF01420">
    <property type="entry name" value="Methylase_S"/>
    <property type="match status" value="2"/>
</dbReference>
<dbReference type="InterPro" id="IPR052021">
    <property type="entry name" value="Type-I_RS_S_subunit"/>
</dbReference>
<reference evidence="6" key="1">
    <citation type="submission" date="2021-05" db="EMBL/GenBank/DDBJ databases">
        <title>Complete genome sequence of the cellulolytic planctomycete Telmatocola sphagniphila SP2T and characterization of the first cellulase from planctomycetes.</title>
        <authorList>
            <person name="Rakitin A.L."/>
            <person name="Beletsky A.V."/>
            <person name="Naumoff D.G."/>
            <person name="Kulichevskaya I.S."/>
            <person name="Mardanov A.V."/>
            <person name="Ravin N.V."/>
            <person name="Dedysh S.N."/>
        </authorList>
    </citation>
    <scope>NUCLEOTIDE SEQUENCE</scope>
    <source>
        <strain evidence="6">SP2T</strain>
    </source>
</reference>
<comment type="similarity">
    <text evidence="1">Belongs to the type-I restriction system S methylase family.</text>
</comment>
<dbReference type="RefSeq" id="WP_213498875.1">
    <property type="nucleotide sequence ID" value="NZ_CP074694.1"/>
</dbReference>